<accession>A0ABY8AG51</accession>
<dbReference type="RefSeq" id="WP_275309465.1">
    <property type="nucleotide sequence ID" value="NZ_CP095749.1"/>
</dbReference>
<reference evidence="3 4" key="1">
    <citation type="submission" date="2022-03" db="EMBL/GenBank/DDBJ databases">
        <title>Streptomyces yunnanensis P86,complete genome.</title>
        <authorList>
            <person name="Chen S."/>
            <person name="Zhang Q."/>
        </authorList>
    </citation>
    <scope>NUCLEOTIDE SEQUENCE [LARGE SCALE GENOMIC DNA]</scope>
    <source>
        <strain evidence="3 4">P86</strain>
    </source>
</reference>
<keyword evidence="2" id="KW-0472">Membrane</keyword>
<evidence type="ECO:0000256" key="1">
    <source>
        <dbReference type="SAM" id="MobiDB-lite"/>
    </source>
</evidence>
<evidence type="ECO:0000313" key="3">
    <source>
        <dbReference type="EMBL" id="WEB42900.1"/>
    </source>
</evidence>
<evidence type="ECO:0000256" key="2">
    <source>
        <dbReference type="SAM" id="Phobius"/>
    </source>
</evidence>
<dbReference type="Proteomes" id="UP001218629">
    <property type="component" value="Chromosome"/>
</dbReference>
<gene>
    <name evidence="3" type="ORF">MOV08_29045</name>
</gene>
<protein>
    <submittedName>
        <fullName evidence="3">Uncharacterized protein</fullName>
    </submittedName>
</protein>
<sequence length="129" mass="13292">MLKHYYRLVYWKRRIARALGRHRGPGTRTRAGAVPGRGAGGRPANRGPGRVRQLLVRARPLLIFVVLVLIVVVASALLGWRDDTFGAGHREGGAGVRPAGGAGQGAITVSCAPRGGACGGPGRGLPGAG</sequence>
<evidence type="ECO:0000313" key="4">
    <source>
        <dbReference type="Proteomes" id="UP001218629"/>
    </source>
</evidence>
<name>A0ABY8AG51_9ACTN</name>
<keyword evidence="4" id="KW-1185">Reference proteome</keyword>
<feature type="region of interest" description="Disordered" evidence="1">
    <location>
        <begin position="22"/>
        <end position="46"/>
    </location>
</feature>
<proteinExistence type="predicted"/>
<dbReference type="EMBL" id="CP095749">
    <property type="protein sequence ID" value="WEB42900.1"/>
    <property type="molecule type" value="Genomic_DNA"/>
</dbReference>
<keyword evidence="2" id="KW-1133">Transmembrane helix</keyword>
<feature type="transmembrane region" description="Helical" evidence="2">
    <location>
        <begin position="61"/>
        <end position="80"/>
    </location>
</feature>
<keyword evidence="2" id="KW-0812">Transmembrane</keyword>
<organism evidence="3 4">
    <name type="scientific">Streptomyces yunnanensis</name>
    <dbReference type="NCBI Taxonomy" id="156453"/>
    <lineage>
        <taxon>Bacteria</taxon>
        <taxon>Bacillati</taxon>
        <taxon>Actinomycetota</taxon>
        <taxon>Actinomycetes</taxon>
        <taxon>Kitasatosporales</taxon>
        <taxon>Streptomycetaceae</taxon>
        <taxon>Streptomyces</taxon>
    </lineage>
</organism>